<dbReference type="EMBL" id="CP071793">
    <property type="protein sequence ID" value="QTD47782.1"/>
    <property type="molecule type" value="Genomic_DNA"/>
</dbReference>
<keyword evidence="5" id="KW-0121">Carboxypeptidase</keyword>
<dbReference type="Gene3D" id="1.25.40.10">
    <property type="entry name" value="Tetratricopeptide repeat domain"/>
    <property type="match status" value="2"/>
</dbReference>
<evidence type="ECO:0000256" key="3">
    <source>
        <dbReference type="PROSITE-ProRule" id="PRU00339"/>
    </source>
</evidence>
<dbReference type="Proteomes" id="UP000663929">
    <property type="component" value="Chromosome"/>
</dbReference>
<dbReference type="PROSITE" id="PS50005">
    <property type="entry name" value="TPR"/>
    <property type="match status" value="1"/>
</dbReference>
<dbReference type="RefSeq" id="WP_237377448.1">
    <property type="nucleotide sequence ID" value="NZ_CP071793.1"/>
</dbReference>
<keyword evidence="5" id="KW-0645">Protease</keyword>
<dbReference type="Pfam" id="PF07719">
    <property type="entry name" value="TPR_2"/>
    <property type="match status" value="1"/>
</dbReference>
<sequence>MRQLVCIALLLVGSLAMAQKSIRGSVVGKVIGMDGQPVQGVNIDITFEAEDLQKYNKTGLTTKANGGFVQVGMPSGRATLSLSGEGMTSRTYVYVQDQSRKELEIRMLKEGEIITDLGEQPNVSGVITDSAGAPIPTVEITLSSQDFPGYEQKVVSGDDGFFELKSIAEASVQIYAKKEGYRDEVLRYNHTKGNFKLKTGEFRMLTIEEAMREMGLDPNAVKQPELSTRDKAIMQYNEAVDPYQNKDYAAAEEFAKKASEIDPTFDKAIKLVVYTNYYQQDWPEVMSYVDKYLEIDPEDADMAKIAMEAAQKSKNNDSLKKYKNKLNELVPVTPQSLYAEMVNSINANDDDTAKAKALEILKMDNTFANAYFELGRIYVREGDFDEAIRNLKLYIKHDPNGQFRQDAIDLIETLAE</sequence>
<protein>
    <submittedName>
        <fullName evidence="5">Carboxypeptidase regulatory-like domain-containing protein</fullName>
    </submittedName>
</protein>
<dbReference type="GO" id="GO:0004180">
    <property type="term" value="F:carboxypeptidase activity"/>
    <property type="evidence" value="ECO:0007669"/>
    <property type="project" value="UniProtKB-KW"/>
</dbReference>
<keyword evidence="5" id="KW-0378">Hydrolase</keyword>
<dbReference type="KEGG" id="scor:J3U87_19515"/>
<proteinExistence type="predicted"/>
<reference evidence="5" key="1">
    <citation type="submission" date="2021-03" db="EMBL/GenBank/DDBJ databases">
        <title>Acanthopleuribacteraceae sp. M133.</title>
        <authorList>
            <person name="Wang G."/>
        </authorList>
    </citation>
    <scope>NUCLEOTIDE SEQUENCE</scope>
    <source>
        <strain evidence="5">M133</strain>
    </source>
</reference>
<keyword evidence="6" id="KW-1185">Reference proteome</keyword>
<evidence type="ECO:0000256" key="4">
    <source>
        <dbReference type="SAM" id="SignalP"/>
    </source>
</evidence>
<feature type="signal peptide" evidence="4">
    <location>
        <begin position="1"/>
        <end position="18"/>
    </location>
</feature>
<evidence type="ECO:0000313" key="6">
    <source>
        <dbReference type="Proteomes" id="UP000663929"/>
    </source>
</evidence>
<evidence type="ECO:0000256" key="1">
    <source>
        <dbReference type="ARBA" id="ARBA00022737"/>
    </source>
</evidence>
<keyword evidence="2 3" id="KW-0802">TPR repeat</keyword>
<dbReference type="InterPro" id="IPR019734">
    <property type="entry name" value="TPR_rpt"/>
</dbReference>
<evidence type="ECO:0000256" key="2">
    <source>
        <dbReference type="ARBA" id="ARBA00022803"/>
    </source>
</evidence>
<organism evidence="5 6">
    <name type="scientific">Sulfidibacter corallicola</name>
    <dbReference type="NCBI Taxonomy" id="2818388"/>
    <lineage>
        <taxon>Bacteria</taxon>
        <taxon>Pseudomonadati</taxon>
        <taxon>Acidobacteriota</taxon>
        <taxon>Holophagae</taxon>
        <taxon>Acanthopleuribacterales</taxon>
        <taxon>Acanthopleuribacteraceae</taxon>
        <taxon>Sulfidibacter</taxon>
    </lineage>
</organism>
<dbReference type="SUPFAM" id="SSF49464">
    <property type="entry name" value="Carboxypeptidase regulatory domain-like"/>
    <property type="match status" value="2"/>
</dbReference>
<dbReference type="SUPFAM" id="SSF48452">
    <property type="entry name" value="TPR-like"/>
    <property type="match status" value="1"/>
</dbReference>
<feature type="repeat" description="TPR" evidence="3">
    <location>
        <begin position="368"/>
        <end position="401"/>
    </location>
</feature>
<dbReference type="SMART" id="SM00028">
    <property type="entry name" value="TPR"/>
    <property type="match status" value="2"/>
</dbReference>
<dbReference type="Pfam" id="PF13620">
    <property type="entry name" value="CarboxypepD_reg"/>
    <property type="match status" value="2"/>
</dbReference>
<accession>A0A8A4TEY5</accession>
<dbReference type="InterPro" id="IPR008969">
    <property type="entry name" value="CarboxyPept-like_regulatory"/>
</dbReference>
<gene>
    <name evidence="5" type="ORF">J3U87_19515</name>
</gene>
<dbReference type="Gene3D" id="2.60.40.1120">
    <property type="entry name" value="Carboxypeptidase-like, regulatory domain"/>
    <property type="match status" value="2"/>
</dbReference>
<evidence type="ECO:0000313" key="5">
    <source>
        <dbReference type="EMBL" id="QTD47782.1"/>
    </source>
</evidence>
<dbReference type="PROSITE" id="PS50293">
    <property type="entry name" value="TPR_REGION"/>
    <property type="match status" value="1"/>
</dbReference>
<feature type="chain" id="PRO_5035321234" evidence="4">
    <location>
        <begin position="19"/>
        <end position="416"/>
    </location>
</feature>
<dbReference type="AlphaFoldDB" id="A0A8A4TEY5"/>
<keyword evidence="4" id="KW-0732">Signal</keyword>
<name>A0A8A4TEY5_SULCO</name>
<dbReference type="InterPro" id="IPR011990">
    <property type="entry name" value="TPR-like_helical_dom_sf"/>
</dbReference>
<keyword evidence="1" id="KW-0677">Repeat</keyword>
<dbReference type="InterPro" id="IPR013105">
    <property type="entry name" value="TPR_2"/>
</dbReference>